<dbReference type="SUPFAM" id="SSF52047">
    <property type="entry name" value="RNI-like"/>
    <property type="match status" value="1"/>
</dbReference>
<evidence type="ECO:0000313" key="2">
    <source>
        <dbReference type="EMBL" id="CCB91877.1"/>
    </source>
</evidence>
<dbReference type="PROSITE" id="PS50181">
    <property type="entry name" value="FBOX"/>
    <property type="match status" value="1"/>
</dbReference>
<accession>F8LEF9</accession>
<dbReference type="EMBL" id="FR872658">
    <property type="protein sequence ID" value="CCB91877.1"/>
    <property type="molecule type" value="Genomic_DNA"/>
</dbReference>
<dbReference type="AlphaFoldDB" id="F8LEF9"/>
<proteinExistence type="predicted"/>
<reference evidence="2" key="1">
    <citation type="submission" date="2011-05" db="EMBL/GenBank/DDBJ databases">
        <title>Unity in variety -- the pan-genome of the Chlamydiae.</title>
        <authorList>
            <person name="Collingro A."/>
            <person name="Tischler P."/>
            <person name="Weinmaier T."/>
            <person name="Penz T."/>
            <person name="Heinz E."/>
            <person name="Brunham R.C."/>
            <person name="Read T.D."/>
            <person name="Bavoil P.M."/>
            <person name="Sachse K."/>
            <person name="Kahane S."/>
            <person name="Friedman M.G."/>
            <person name="Rattei T."/>
            <person name="Myers G.S.A."/>
            <person name="Horn M."/>
        </authorList>
    </citation>
    <scope>NUCLEOTIDE SEQUENCE</scope>
    <source>
        <strain evidence="2">2032/99</strain>
    </source>
</reference>
<dbReference type="Gene3D" id="3.80.10.10">
    <property type="entry name" value="Ribonuclease Inhibitor"/>
    <property type="match status" value="2"/>
</dbReference>
<dbReference type="InterPro" id="IPR032675">
    <property type="entry name" value="LRR_dom_sf"/>
</dbReference>
<evidence type="ECO:0000259" key="1">
    <source>
        <dbReference type="PROSITE" id="PS50181"/>
    </source>
</evidence>
<dbReference type="InterPro" id="IPR036047">
    <property type="entry name" value="F-box-like_dom_sf"/>
</dbReference>
<dbReference type="InterPro" id="IPR001810">
    <property type="entry name" value="F-box_dom"/>
</dbReference>
<organism evidence="2">
    <name type="scientific">Waddlia chondrophila 2032/99</name>
    <dbReference type="NCBI Taxonomy" id="765953"/>
    <lineage>
        <taxon>Bacteria</taxon>
        <taxon>Pseudomonadati</taxon>
        <taxon>Chlamydiota</taxon>
        <taxon>Chlamydiia</taxon>
        <taxon>Parachlamydiales</taxon>
        <taxon>Waddliaceae</taxon>
        <taxon>Waddlia</taxon>
    </lineage>
</organism>
<feature type="domain" description="F-box" evidence="1">
    <location>
        <begin position="23"/>
        <end position="70"/>
    </location>
</feature>
<gene>
    <name evidence="2" type="ORF">WCH_AA00320</name>
</gene>
<dbReference type="SUPFAM" id="SSF81383">
    <property type="entry name" value="F-box domain"/>
    <property type="match status" value="1"/>
</dbReference>
<name>F8LEF9_9BACT</name>
<sequence>MMIDFESISWIVPKEQDHQSLSESPFSMIPEPIILKIFKKIGEENLNRASSVCHLFHRISYDRTLIVKDVRAAVALLKYLFSIIQEGNTLSGELERLMESKDLLPLKLMKLIKWSEHLLLNLPFDAAVKWSPPVSSHRVQAFTNNTYKQFWNVFIEKNLKEYRSINLNAFFQDWAFDQCLEALIEKKKVPGLLVGELLSKQHVEKLAEAIESGCLEVGQCSFFGAALLEALLQALSASSALKKLSFSMCNLWDADIKKIAQLFQQHESLEEISIKKFAFSLNGIKNLLKMCRLAPSLSVLRLEECSDEELRALVDRHGKSGLRELHLSCLSLSLQTESAIIEKFKEASTVDRFILYYRDYSARFSFERMEKCLKGSFYYRVKERGSHQIEIAKL</sequence>
<protein>
    <recommendedName>
        <fullName evidence="1">F-box domain-containing protein</fullName>
    </recommendedName>
</protein>